<sequence length="90" mass="9487">MKPLALLALTLVGLPLAVPAQASQPSVCTTQTGSVDLSDIKTRLQGPNITSVEQWGGCVRVTIRKPDGRLSEMLVNPQTLQVVPGGVIVR</sequence>
<proteinExistence type="predicted"/>
<gene>
    <name evidence="1" type="ORF">FNA67_04500</name>
</gene>
<organism evidence="1 2">
    <name type="scientific">Paradevosia tibetensis</name>
    <dbReference type="NCBI Taxonomy" id="1447062"/>
    <lineage>
        <taxon>Bacteria</taxon>
        <taxon>Pseudomonadati</taxon>
        <taxon>Pseudomonadota</taxon>
        <taxon>Alphaproteobacteria</taxon>
        <taxon>Hyphomicrobiales</taxon>
        <taxon>Devosiaceae</taxon>
        <taxon>Paradevosia</taxon>
    </lineage>
</organism>
<keyword evidence="2" id="KW-1185">Reference proteome</keyword>
<dbReference type="RefSeq" id="WP_049704049.1">
    <property type="nucleotide sequence ID" value="NZ_BMFM01000001.1"/>
</dbReference>
<protein>
    <submittedName>
        <fullName evidence="1">PepSY domain-containing protein</fullName>
    </submittedName>
</protein>
<reference evidence="1 2" key="1">
    <citation type="journal article" date="2015" name="Int. J. Syst. Evol. Microbiol.">
        <title>Youhaiella tibetensis gen. nov., sp. nov., isolated from subsurface sediment.</title>
        <authorList>
            <person name="Wang Y.X."/>
            <person name="Huang F.Q."/>
            <person name="Nogi Y."/>
            <person name="Pang S.J."/>
            <person name="Wang P.K."/>
            <person name="Lv J."/>
        </authorList>
    </citation>
    <scope>NUCLEOTIDE SEQUENCE [LARGE SCALE GENOMIC DNA]</scope>
    <source>
        <strain evidence="2">fig4</strain>
    </source>
</reference>
<dbReference type="KEGG" id="yti:FNA67_04500"/>
<accession>A0A5B9DK06</accession>
<evidence type="ECO:0000313" key="1">
    <source>
        <dbReference type="EMBL" id="QEE19477.1"/>
    </source>
</evidence>
<dbReference type="AlphaFoldDB" id="A0A5B9DK06"/>
<dbReference type="Proteomes" id="UP000321062">
    <property type="component" value="Chromosome"/>
</dbReference>
<dbReference type="EMBL" id="CP041690">
    <property type="protein sequence ID" value="QEE19477.1"/>
    <property type="molecule type" value="Genomic_DNA"/>
</dbReference>
<name>A0A5B9DK06_9HYPH</name>
<evidence type="ECO:0000313" key="2">
    <source>
        <dbReference type="Proteomes" id="UP000321062"/>
    </source>
</evidence>